<dbReference type="InParanoid" id="K1VMC4"/>
<sequence length="547" mass="59192">MPKQIIWKSTIPAPELPESSLIQYLIGGAGQTPLPQFDDSLPAFIDGFTGKALTRGQLKDGALRLAGALGKLGLGRGSTVCIFAPNSVNWARAAFGAMAAGVTISPANAAYAAKEIAYQINNSDSKLLFIDPVLLPVYEEAQSQIENKLDASRVVLLCTPEQKPKGSKYRTIDEVIATSQPVPFATAKGNEIHDTAWLCYSSGTTGLPKGVMTTHYNMTSQLQAVNKAYQSLESGKDTVLGILPFSHVYGLTVVLLQPLTVGVPVVVLPKFDEIPVLSAIQKFKITHGLIVPPILIVLLHSQNVKNYDLSSLAFNKIHPHISLTQGYGMTETSPVITTMTSEHSASHPGYVGTLIPTFEARLVRGEGEDDAGIGERGELWVRSPSVMKGYFKNQKATDGTMSGEWYKTGDVLVRDADGWLKVVDRVKELIKYKGFQVPPAELEALLLQHEKVVDSGVVGVWEESQATELPRAYIVAKPGLLKTPADKAKLEAEVSAWVASKVANHKKLRGGCIVIEAIPKSPSGKILRKDLRVRAEGERAKETRAKL</sequence>
<evidence type="ECO:0000259" key="3">
    <source>
        <dbReference type="Pfam" id="PF00501"/>
    </source>
</evidence>
<dbReference type="Proteomes" id="UP000006757">
    <property type="component" value="Unassembled WGS sequence"/>
</dbReference>
<accession>K1VMC4</accession>
<dbReference type="HOGENOM" id="CLU_000022_59_2_1"/>
<dbReference type="SUPFAM" id="SSF56801">
    <property type="entry name" value="Acetyl-CoA synthetase-like"/>
    <property type="match status" value="1"/>
</dbReference>
<dbReference type="eggNOG" id="KOG1176">
    <property type="taxonomic scope" value="Eukaryota"/>
</dbReference>
<gene>
    <name evidence="5" type="ORF">A1Q2_07875</name>
</gene>
<dbReference type="AlphaFoldDB" id="K1VMC4"/>
<evidence type="ECO:0000313" key="6">
    <source>
        <dbReference type="Proteomes" id="UP000006757"/>
    </source>
</evidence>
<evidence type="ECO:0000256" key="2">
    <source>
        <dbReference type="ARBA" id="ARBA00022598"/>
    </source>
</evidence>
<dbReference type="Pfam" id="PF13193">
    <property type="entry name" value="AMP-binding_C"/>
    <property type="match status" value="1"/>
</dbReference>
<evidence type="ECO:0000313" key="5">
    <source>
        <dbReference type="EMBL" id="EKC97872.1"/>
    </source>
</evidence>
<dbReference type="OrthoDB" id="1898221at2759"/>
<dbReference type="InterPro" id="IPR045851">
    <property type="entry name" value="AMP-bd_C_sf"/>
</dbReference>
<dbReference type="GO" id="GO:0016405">
    <property type="term" value="F:CoA-ligase activity"/>
    <property type="evidence" value="ECO:0007669"/>
    <property type="project" value="TreeGrafter"/>
</dbReference>
<dbReference type="InterPro" id="IPR000873">
    <property type="entry name" value="AMP-dep_synth/lig_dom"/>
</dbReference>
<keyword evidence="2" id="KW-0436">Ligase</keyword>
<organism evidence="5 6">
    <name type="scientific">Trichosporon asahii var. asahii (strain CBS 8904)</name>
    <name type="common">Yeast</name>
    <dbReference type="NCBI Taxonomy" id="1220162"/>
    <lineage>
        <taxon>Eukaryota</taxon>
        <taxon>Fungi</taxon>
        <taxon>Dikarya</taxon>
        <taxon>Basidiomycota</taxon>
        <taxon>Agaricomycotina</taxon>
        <taxon>Tremellomycetes</taxon>
        <taxon>Trichosporonales</taxon>
        <taxon>Trichosporonaceae</taxon>
        <taxon>Trichosporon</taxon>
    </lineage>
</organism>
<keyword evidence="6" id="KW-1185">Reference proteome</keyword>
<feature type="domain" description="AMP-binding enzyme C-terminal" evidence="4">
    <location>
        <begin position="441"/>
        <end position="525"/>
    </location>
</feature>
<dbReference type="STRING" id="1220162.K1VMC4"/>
<dbReference type="PROSITE" id="PS00455">
    <property type="entry name" value="AMP_BINDING"/>
    <property type="match status" value="1"/>
</dbReference>
<dbReference type="InterPro" id="IPR020845">
    <property type="entry name" value="AMP-binding_CS"/>
</dbReference>
<dbReference type="Pfam" id="PF00501">
    <property type="entry name" value="AMP-binding"/>
    <property type="match status" value="1"/>
</dbReference>
<dbReference type="PANTHER" id="PTHR24096">
    <property type="entry name" value="LONG-CHAIN-FATTY-ACID--COA LIGASE"/>
    <property type="match status" value="1"/>
</dbReference>
<name>K1VMC4_TRIAC</name>
<dbReference type="OMA" id="IGRFKEM"/>
<dbReference type="Gene3D" id="3.40.50.12780">
    <property type="entry name" value="N-terminal domain of ligase-like"/>
    <property type="match status" value="1"/>
</dbReference>
<evidence type="ECO:0000256" key="1">
    <source>
        <dbReference type="ARBA" id="ARBA00006432"/>
    </source>
</evidence>
<protein>
    <submittedName>
        <fullName evidence="5">AMP binding protein</fullName>
    </submittedName>
</protein>
<comment type="similarity">
    <text evidence="1">Belongs to the ATP-dependent AMP-binding enzyme family.</text>
</comment>
<dbReference type="InterPro" id="IPR042099">
    <property type="entry name" value="ANL_N_sf"/>
</dbReference>
<evidence type="ECO:0000259" key="4">
    <source>
        <dbReference type="Pfam" id="PF13193"/>
    </source>
</evidence>
<reference evidence="5 6" key="1">
    <citation type="journal article" date="2012" name="Eukaryot. Cell">
        <title>Genome sequence of the Trichosporon asahii environmental strain CBS 8904.</title>
        <authorList>
            <person name="Yang R.Y."/>
            <person name="Li H.T."/>
            <person name="Zhu H."/>
            <person name="Zhou G.P."/>
            <person name="Wang M."/>
            <person name="Wang L."/>
        </authorList>
    </citation>
    <scope>NUCLEOTIDE SEQUENCE [LARGE SCALE GENOMIC DNA]</scope>
    <source>
        <strain evidence="5 6">CBS 8904</strain>
    </source>
</reference>
<dbReference type="EMBL" id="AMBO01000401">
    <property type="protein sequence ID" value="EKC97872.1"/>
    <property type="molecule type" value="Genomic_DNA"/>
</dbReference>
<comment type="caution">
    <text evidence="5">The sequence shown here is derived from an EMBL/GenBank/DDBJ whole genome shotgun (WGS) entry which is preliminary data.</text>
</comment>
<dbReference type="FunCoup" id="K1VMC4">
    <property type="interactions" value="281"/>
</dbReference>
<dbReference type="PANTHER" id="PTHR24096:SF149">
    <property type="entry name" value="AMP-BINDING DOMAIN-CONTAINING PROTEIN-RELATED"/>
    <property type="match status" value="1"/>
</dbReference>
<dbReference type="InterPro" id="IPR025110">
    <property type="entry name" value="AMP-bd_C"/>
</dbReference>
<dbReference type="Gene3D" id="3.30.300.30">
    <property type="match status" value="1"/>
</dbReference>
<proteinExistence type="inferred from homology"/>
<feature type="domain" description="AMP-dependent synthetase/ligase" evidence="3">
    <location>
        <begin position="42"/>
        <end position="391"/>
    </location>
</feature>